<dbReference type="AlphaFoldDB" id="A0A1F6CC14"/>
<dbReference type="Pfam" id="PF18765">
    <property type="entry name" value="Polbeta"/>
    <property type="match status" value="1"/>
</dbReference>
<evidence type="ECO:0000313" key="2">
    <source>
        <dbReference type="EMBL" id="OGG46521.1"/>
    </source>
</evidence>
<dbReference type="SUPFAM" id="SSF81301">
    <property type="entry name" value="Nucleotidyltransferase"/>
    <property type="match status" value="1"/>
</dbReference>
<dbReference type="InterPro" id="IPR043519">
    <property type="entry name" value="NT_sf"/>
</dbReference>
<sequence length="113" mass="12558">MHATTFWDMRARGCRRRHARARAAAPVVAETLARLGARRVWLFGSALRPDRFREDSDLDLAVEGLPTGRLIDAGVAADRIAGHTCDLVEIETCDPALRARILREGELLLERLG</sequence>
<dbReference type="Gene3D" id="3.30.460.10">
    <property type="entry name" value="Beta Polymerase, domain 2"/>
    <property type="match status" value="1"/>
</dbReference>
<feature type="domain" description="Polymerase beta nucleotidyltransferase" evidence="1">
    <location>
        <begin position="38"/>
        <end position="111"/>
    </location>
</feature>
<name>A0A1F6CC14_HANXR</name>
<comment type="caution">
    <text evidence="2">The sequence shown here is derived from an EMBL/GenBank/DDBJ whole genome shotgun (WGS) entry which is preliminary data.</text>
</comment>
<protein>
    <recommendedName>
        <fullName evidence="1">Polymerase beta nucleotidyltransferase domain-containing protein</fullName>
    </recommendedName>
</protein>
<organism evidence="2 3">
    <name type="scientific">Handelsmanbacteria sp. (strain RIFCSPLOWO2_12_FULL_64_10)</name>
    <dbReference type="NCBI Taxonomy" id="1817868"/>
    <lineage>
        <taxon>Bacteria</taxon>
        <taxon>Candidatus Handelsmaniibacteriota</taxon>
    </lineage>
</organism>
<reference evidence="2 3" key="1">
    <citation type="journal article" date="2016" name="Nat. Commun.">
        <title>Thousands of microbial genomes shed light on interconnected biogeochemical processes in an aquifer system.</title>
        <authorList>
            <person name="Anantharaman K."/>
            <person name="Brown C.T."/>
            <person name="Hug L.A."/>
            <person name="Sharon I."/>
            <person name="Castelle C.J."/>
            <person name="Probst A.J."/>
            <person name="Thomas B.C."/>
            <person name="Singh A."/>
            <person name="Wilkins M.J."/>
            <person name="Karaoz U."/>
            <person name="Brodie E.L."/>
            <person name="Williams K.H."/>
            <person name="Hubbard S.S."/>
            <person name="Banfield J.F."/>
        </authorList>
    </citation>
    <scope>NUCLEOTIDE SEQUENCE [LARGE SCALE GENOMIC DNA]</scope>
    <source>
        <strain evidence="3">RIFCSPLOWO2_12_FULL_64_10</strain>
    </source>
</reference>
<proteinExistence type="predicted"/>
<dbReference type="InterPro" id="IPR041633">
    <property type="entry name" value="Polbeta"/>
</dbReference>
<gene>
    <name evidence="2" type="ORF">A3F84_15895</name>
</gene>
<dbReference type="Proteomes" id="UP000178606">
    <property type="component" value="Unassembled WGS sequence"/>
</dbReference>
<accession>A0A1F6CC14</accession>
<evidence type="ECO:0000259" key="1">
    <source>
        <dbReference type="Pfam" id="PF18765"/>
    </source>
</evidence>
<dbReference type="EMBL" id="MFKF01000306">
    <property type="protein sequence ID" value="OGG46521.1"/>
    <property type="molecule type" value="Genomic_DNA"/>
</dbReference>
<evidence type="ECO:0000313" key="3">
    <source>
        <dbReference type="Proteomes" id="UP000178606"/>
    </source>
</evidence>
<dbReference type="CDD" id="cd05403">
    <property type="entry name" value="NT_KNTase_like"/>
    <property type="match status" value="1"/>
</dbReference>